<dbReference type="GeneID" id="129922937"/>
<keyword evidence="1" id="KW-0812">Transmembrane</keyword>
<proteinExistence type="predicted"/>
<protein>
    <submittedName>
        <fullName evidence="3">Uncharacterized protein LOC129922937 isoform X1</fullName>
    </submittedName>
</protein>
<keyword evidence="2" id="KW-1185">Reference proteome</keyword>
<reference evidence="3" key="1">
    <citation type="submission" date="2025-08" db="UniProtKB">
        <authorList>
            <consortium name="RefSeq"/>
        </authorList>
    </citation>
    <scope>IDENTIFICATION</scope>
</reference>
<keyword evidence="1" id="KW-1133">Transmembrane helix</keyword>
<dbReference type="OrthoDB" id="10570631at2759"/>
<accession>A0A9W2YWT3</accession>
<evidence type="ECO:0000313" key="3">
    <source>
        <dbReference type="RefSeq" id="XP_055867184.1"/>
    </source>
</evidence>
<feature type="transmembrane region" description="Helical" evidence="1">
    <location>
        <begin position="207"/>
        <end position="231"/>
    </location>
</feature>
<sequence length="236" mass="26782">MVVSLVKACSGTKSRYNYLVNISMWNIIPVIVILLILPTSTEGCDTQRKIFVTLRNITLKENRDYLIENENLQTNGSIYIDKLYDINAIQAICKILHGDTNETLEELDAFFIKDCATMQKNSSFYCIPNGSNFDVFLNIKAKRIFSNHIMSLELKLTDRNCIKHSNSITVPTIYESSENNSTMSTTENNSTMTTTGSHQNKSGWLSWHYVLIVIVSVAFFAAAVVVSILLLRRYKQ</sequence>
<dbReference type="Proteomes" id="UP001165740">
    <property type="component" value="Chromosome 14"/>
</dbReference>
<dbReference type="RefSeq" id="XP_055867184.1">
    <property type="nucleotide sequence ID" value="XM_056011209.1"/>
</dbReference>
<evidence type="ECO:0000313" key="2">
    <source>
        <dbReference type="Proteomes" id="UP001165740"/>
    </source>
</evidence>
<dbReference type="AlphaFoldDB" id="A0A9W2YWT3"/>
<evidence type="ECO:0000256" key="1">
    <source>
        <dbReference type="SAM" id="Phobius"/>
    </source>
</evidence>
<organism evidence="2 3">
    <name type="scientific">Biomphalaria glabrata</name>
    <name type="common">Bloodfluke planorb</name>
    <name type="synonym">Freshwater snail</name>
    <dbReference type="NCBI Taxonomy" id="6526"/>
    <lineage>
        <taxon>Eukaryota</taxon>
        <taxon>Metazoa</taxon>
        <taxon>Spiralia</taxon>
        <taxon>Lophotrochozoa</taxon>
        <taxon>Mollusca</taxon>
        <taxon>Gastropoda</taxon>
        <taxon>Heterobranchia</taxon>
        <taxon>Euthyneura</taxon>
        <taxon>Panpulmonata</taxon>
        <taxon>Hygrophila</taxon>
        <taxon>Lymnaeoidea</taxon>
        <taxon>Planorbidae</taxon>
        <taxon>Biomphalaria</taxon>
    </lineage>
</organism>
<feature type="transmembrane region" description="Helical" evidence="1">
    <location>
        <begin position="16"/>
        <end position="37"/>
    </location>
</feature>
<gene>
    <name evidence="3" type="primary">LOC129922937</name>
</gene>
<keyword evidence="1" id="KW-0472">Membrane</keyword>
<name>A0A9W2YWT3_BIOGL</name>